<dbReference type="Gene3D" id="1.10.950.10">
    <property type="entry name" value="Villin headpiece domain"/>
    <property type="match status" value="1"/>
</dbReference>
<dbReference type="PROSITE" id="PS51089">
    <property type="entry name" value="HP"/>
    <property type="match status" value="1"/>
</dbReference>
<evidence type="ECO:0000256" key="2">
    <source>
        <dbReference type="ARBA" id="ARBA00022490"/>
    </source>
</evidence>
<evidence type="ECO:0000256" key="3">
    <source>
        <dbReference type="ARBA" id="ARBA00022553"/>
    </source>
</evidence>
<feature type="compositionally biased region" description="Low complexity" evidence="5">
    <location>
        <begin position="299"/>
        <end position="309"/>
    </location>
</feature>
<evidence type="ECO:0000256" key="5">
    <source>
        <dbReference type="SAM" id="MobiDB-lite"/>
    </source>
</evidence>
<accession>A0A8C5EJV2</accession>
<evidence type="ECO:0000259" key="6">
    <source>
        <dbReference type="PROSITE" id="PS51089"/>
    </source>
</evidence>
<dbReference type="SMART" id="SM00153">
    <property type="entry name" value="VHP"/>
    <property type="match status" value="1"/>
</dbReference>
<keyword evidence="4" id="KW-0677">Repeat</keyword>
<dbReference type="GO" id="GO:0051017">
    <property type="term" value="P:actin filament bundle assembly"/>
    <property type="evidence" value="ECO:0007669"/>
    <property type="project" value="TreeGrafter"/>
</dbReference>
<dbReference type="GO" id="GO:0015629">
    <property type="term" value="C:actin cytoskeleton"/>
    <property type="evidence" value="ECO:0007669"/>
    <property type="project" value="TreeGrafter"/>
</dbReference>
<dbReference type="GO" id="GO:0005886">
    <property type="term" value="C:plasma membrane"/>
    <property type="evidence" value="ECO:0007669"/>
    <property type="project" value="TreeGrafter"/>
</dbReference>
<protein>
    <submittedName>
        <fullName evidence="7">Dematin-like</fullName>
    </submittedName>
</protein>
<name>A0A8C5EJV2_GOUWI</name>
<dbReference type="InterPro" id="IPR032402">
    <property type="entry name" value="AbLIM_anchor"/>
</dbReference>
<evidence type="ECO:0000313" key="7">
    <source>
        <dbReference type="Ensembl" id="ENSGWIP00000022252.1"/>
    </source>
</evidence>
<dbReference type="SUPFAM" id="SSF47050">
    <property type="entry name" value="VHP, Villin headpiece domain"/>
    <property type="match status" value="1"/>
</dbReference>
<keyword evidence="2" id="KW-0963">Cytoplasm</keyword>
<dbReference type="Pfam" id="PF16182">
    <property type="entry name" value="AbLIM_anchor"/>
    <property type="match status" value="2"/>
</dbReference>
<dbReference type="AlphaFoldDB" id="A0A8C5EJV2"/>
<sequence length="421" mass="47422">MPKVNTLSLLFDGQPQQRLCQLAHTSPGSVLALRKSTPGSPAAIVARLKDGVIGYKALAALPREKAILDIERPDLMMYEMTFVCPLLCLCYFVGVVHLSLSPRSLSPPASPEVRFFSFGFYFIFLASFPRPTQYRSATHFWVPTHQLRSTVLNNFESASHYLKDEFVTLGLCVCVCVCVVVGSSAVPQGKHLEDLIIEFSKFPAAQRPDPNQPSKIETEHWPCPPSVAVIEKESRKKERTGEDEEDEEDKLWDLRVLRKQELNKIQSNLGKIILKEELESSAAPLRRKTRSLPDKDVLTESSLSSGSTSKAPYFPASSGSILCRSAEEPAAGSMFVCQNGEILKERGTSLPSVLEHKVYPYHLLVLTQHGRRRLPPDVDRTRLESYLSQQEFFSVFGMSLQDFRTLSQWRRNELKKKFGLF</sequence>
<dbReference type="GO" id="GO:0030032">
    <property type="term" value="P:lamellipodium assembly"/>
    <property type="evidence" value="ECO:0007669"/>
    <property type="project" value="TreeGrafter"/>
</dbReference>
<dbReference type="PANTHER" id="PTHR24213">
    <property type="entry name" value="ACTIN-BINDING LIM PROTEIN"/>
    <property type="match status" value="1"/>
</dbReference>
<dbReference type="InterPro" id="IPR051618">
    <property type="entry name" value="Actin-binding_LIM"/>
</dbReference>
<evidence type="ECO:0000256" key="1">
    <source>
        <dbReference type="ARBA" id="ARBA00004496"/>
    </source>
</evidence>
<proteinExistence type="predicted"/>
<dbReference type="Pfam" id="PF02209">
    <property type="entry name" value="VHP"/>
    <property type="match status" value="1"/>
</dbReference>
<dbReference type="InterPro" id="IPR036886">
    <property type="entry name" value="Villin_headpiece_dom_sf"/>
</dbReference>
<feature type="domain" description="HP" evidence="6">
    <location>
        <begin position="353"/>
        <end position="421"/>
    </location>
</feature>
<comment type="subcellular location">
    <subcellularLocation>
        <location evidence="1">Cytoplasm</location>
    </subcellularLocation>
</comment>
<dbReference type="Proteomes" id="UP000694680">
    <property type="component" value="Chromosome 9"/>
</dbReference>
<feature type="region of interest" description="Disordered" evidence="5">
    <location>
        <begin position="283"/>
        <end position="311"/>
    </location>
</feature>
<reference evidence="7" key="2">
    <citation type="submission" date="2025-08" db="UniProtKB">
        <authorList>
            <consortium name="Ensembl"/>
        </authorList>
    </citation>
    <scope>IDENTIFICATION</scope>
</reference>
<evidence type="ECO:0000256" key="4">
    <source>
        <dbReference type="ARBA" id="ARBA00022737"/>
    </source>
</evidence>
<evidence type="ECO:0000313" key="8">
    <source>
        <dbReference type="Proteomes" id="UP000694680"/>
    </source>
</evidence>
<dbReference type="GO" id="GO:0005737">
    <property type="term" value="C:cytoplasm"/>
    <property type="evidence" value="ECO:0007669"/>
    <property type="project" value="UniProtKB-SubCell"/>
</dbReference>
<organism evidence="7 8">
    <name type="scientific">Gouania willdenowi</name>
    <name type="common">Blunt-snouted clingfish</name>
    <name type="synonym">Lepadogaster willdenowi</name>
    <dbReference type="NCBI Taxonomy" id="441366"/>
    <lineage>
        <taxon>Eukaryota</taxon>
        <taxon>Metazoa</taxon>
        <taxon>Chordata</taxon>
        <taxon>Craniata</taxon>
        <taxon>Vertebrata</taxon>
        <taxon>Euteleostomi</taxon>
        <taxon>Actinopterygii</taxon>
        <taxon>Neopterygii</taxon>
        <taxon>Teleostei</taxon>
        <taxon>Neoteleostei</taxon>
        <taxon>Acanthomorphata</taxon>
        <taxon>Ovalentaria</taxon>
        <taxon>Blenniimorphae</taxon>
        <taxon>Blenniiformes</taxon>
        <taxon>Gobiesocoidei</taxon>
        <taxon>Gobiesocidae</taxon>
        <taxon>Gobiesocinae</taxon>
        <taxon>Gouania</taxon>
    </lineage>
</organism>
<gene>
    <name evidence="7" type="primary">LOC114469726</name>
</gene>
<dbReference type="InterPro" id="IPR003128">
    <property type="entry name" value="Villin_headpiece"/>
</dbReference>
<dbReference type="GO" id="GO:0051015">
    <property type="term" value="F:actin filament binding"/>
    <property type="evidence" value="ECO:0007669"/>
    <property type="project" value="TreeGrafter"/>
</dbReference>
<dbReference type="Ensembl" id="ENSGWIT00000024388.1">
    <property type="protein sequence ID" value="ENSGWIP00000022252.1"/>
    <property type="gene ID" value="ENSGWIG00000011947.1"/>
</dbReference>
<dbReference type="PANTHER" id="PTHR24213:SF17">
    <property type="entry name" value="DEMATIN"/>
    <property type="match status" value="1"/>
</dbReference>
<reference evidence="7" key="1">
    <citation type="submission" date="2020-06" db="EMBL/GenBank/DDBJ databases">
        <authorList>
            <consortium name="Wellcome Sanger Institute Data Sharing"/>
        </authorList>
    </citation>
    <scope>NUCLEOTIDE SEQUENCE [LARGE SCALE GENOMIC DNA]</scope>
</reference>
<reference evidence="7" key="3">
    <citation type="submission" date="2025-09" db="UniProtKB">
        <authorList>
            <consortium name="Ensembl"/>
        </authorList>
    </citation>
    <scope>IDENTIFICATION</scope>
</reference>
<keyword evidence="8" id="KW-1185">Reference proteome</keyword>
<keyword evidence="3" id="KW-0597">Phosphoprotein</keyword>